<dbReference type="GO" id="GO:0007163">
    <property type="term" value="P:establishment or maintenance of cell polarity"/>
    <property type="evidence" value="ECO:0007669"/>
    <property type="project" value="TreeGrafter"/>
</dbReference>
<dbReference type="InterPro" id="IPR010431">
    <property type="entry name" value="Fascin"/>
</dbReference>
<evidence type="ECO:0000256" key="1">
    <source>
        <dbReference type="SAM" id="SignalP"/>
    </source>
</evidence>
<evidence type="ECO:0000259" key="2">
    <source>
        <dbReference type="Pfam" id="PF25490"/>
    </source>
</evidence>
<dbReference type="PANTHER" id="PTHR10551:SF13">
    <property type="entry name" value="GLUCAN 1,3-BETA-GLUCOSIDASE ARB_04467-RELATED"/>
    <property type="match status" value="1"/>
</dbReference>
<proteinExistence type="predicted"/>
<dbReference type="CDD" id="cd00257">
    <property type="entry name" value="beta-trefoil_FSCN-like"/>
    <property type="match status" value="1"/>
</dbReference>
<dbReference type="InterPro" id="IPR017853">
    <property type="entry name" value="GH"/>
</dbReference>
<reference evidence="3 4" key="1">
    <citation type="journal article" date="2023" name="G3 (Bethesda)">
        <title>A chromosome-length genome assembly and annotation of blackberry (Rubus argutus, cv. 'Hillquist').</title>
        <authorList>
            <person name="Bruna T."/>
            <person name="Aryal R."/>
            <person name="Dudchenko O."/>
            <person name="Sargent D.J."/>
            <person name="Mead D."/>
            <person name="Buti M."/>
            <person name="Cavallini A."/>
            <person name="Hytonen T."/>
            <person name="Andres J."/>
            <person name="Pham M."/>
            <person name="Weisz D."/>
            <person name="Mascagni F."/>
            <person name="Usai G."/>
            <person name="Natali L."/>
            <person name="Bassil N."/>
            <person name="Fernandez G.E."/>
            <person name="Lomsadze A."/>
            <person name="Armour M."/>
            <person name="Olukolu B."/>
            <person name="Poorten T."/>
            <person name="Britton C."/>
            <person name="Davik J."/>
            <person name="Ashrafi H."/>
            <person name="Aiden E.L."/>
            <person name="Borodovsky M."/>
            <person name="Worthington M."/>
        </authorList>
    </citation>
    <scope>NUCLEOTIDE SEQUENCE [LARGE SCALE GENOMIC DNA]</scope>
    <source>
        <strain evidence="3">PI 553951</strain>
    </source>
</reference>
<dbReference type="Pfam" id="PF25490">
    <property type="entry name" value="DUF7910"/>
    <property type="match status" value="1"/>
</dbReference>
<dbReference type="SUPFAM" id="SSF51445">
    <property type="entry name" value="(Trans)glycosidases"/>
    <property type="match status" value="1"/>
</dbReference>
<dbReference type="GO" id="GO:0051017">
    <property type="term" value="P:actin filament bundle assembly"/>
    <property type="evidence" value="ECO:0007669"/>
    <property type="project" value="TreeGrafter"/>
</dbReference>
<evidence type="ECO:0000313" key="4">
    <source>
        <dbReference type="Proteomes" id="UP001457282"/>
    </source>
</evidence>
<dbReference type="SUPFAM" id="SSF50405">
    <property type="entry name" value="Actin-crosslinking proteins"/>
    <property type="match status" value="1"/>
</dbReference>
<dbReference type="GO" id="GO:0051015">
    <property type="term" value="F:actin filament binding"/>
    <property type="evidence" value="ECO:0007669"/>
    <property type="project" value="InterPro"/>
</dbReference>
<dbReference type="GO" id="GO:0015629">
    <property type="term" value="C:actin cytoskeleton"/>
    <property type="evidence" value="ECO:0007669"/>
    <property type="project" value="TreeGrafter"/>
</dbReference>
<organism evidence="3 4">
    <name type="scientific">Rubus argutus</name>
    <name type="common">Southern blackberry</name>
    <dbReference type="NCBI Taxonomy" id="59490"/>
    <lineage>
        <taxon>Eukaryota</taxon>
        <taxon>Viridiplantae</taxon>
        <taxon>Streptophyta</taxon>
        <taxon>Embryophyta</taxon>
        <taxon>Tracheophyta</taxon>
        <taxon>Spermatophyta</taxon>
        <taxon>Magnoliopsida</taxon>
        <taxon>eudicotyledons</taxon>
        <taxon>Gunneridae</taxon>
        <taxon>Pentapetalae</taxon>
        <taxon>rosids</taxon>
        <taxon>fabids</taxon>
        <taxon>Rosales</taxon>
        <taxon>Rosaceae</taxon>
        <taxon>Rosoideae</taxon>
        <taxon>Rosoideae incertae sedis</taxon>
        <taxon>Rubus</taxon>
    </lineage>
</organism>
<dbReference type="EMBL" id="JBEDUW010000001">
    <property type="protein sequence ID" value="KAK9949660.1"/>
    <property type="molecule type" value="Genomic_DNA"/>
</dbReference>
<feature type="signal peptide" evidence="1">
    <location>
        <begin position="1"/>
        <end position="20"/>
    </location>
</feature>
<keyword evidence="4" id="KW-1185">Reference proteome</keyword>
<name>A0AAW1YMH2_RUBAR</name>
<protein>
    <recommendedName>
        <fullName evidence="2">DUF7910 domain-containing protein</fullName>
    </recommendedName>
</protein>
<evidence type="ECO:0000313" key="3">
    <source>
        <dbReference type="EMBL" id="KAK9949660.1"/>
    </source>
</evidence>
<feature type="domain" description="DUF7910" evidence="2">
    <location>
        <begin position="54"/>
        <end position="192"/>
    </location>
</feature>
<dbReference type="AlphaFoldDB" id="A0AAW1YMH2"/>
<dbReference type="Proteomes" id="UP001457282">
    <property type="component" value="Unassembled WGS sequence"/>
</dbReference>
<keyword evidence="1" id="KW-0732">Signal</keyword>
<dbReference type="PANTHER" id="PTHR10551">
    <property type="entry name" value="FASCIN"/>
    <property type="match status" value="1"/>
</dbReference>
<dbReference type="InterPro" id="IPR057232">
    <property type="entry name" value="DUF7910"/>
</dbReference>
<sequence>MLTSFNIYHVLALYLSYVASLSSTQNSKLKAVNLGNWLVVEGWMKLSLFDGIPNKDLLDGTKVQFKSIKLQRYLAAEKGGGSVVVINRTSPSAWETFRLWRINENSYNFRVSNKQFVGLSRLGTNRIVAMRDAPGVNETFWIVRKDGEPNRVRIQASNGLFLQAKSDTEVLTADYGGSGWDDGNPSVFNMTILSHLSGSLVLTVTR</sequence>
<dbReference type="Gene3D" id="2.80.10.50">
    <property type="match status" value="1"/>
</dbReference>
<accession>A0AAW1YMH2</accession>
<comment type="caution">
    <text evidence="3">The sequence shown here is derived from an EMBL/GenBank/DDBJ whole genome shotgun (WGS) entry which is preliminary data.</text>
</comment>
<gene>
    <name evidence="3" type="ORF">M0R45_005177</name>
</gene>
<dbReference type="FunFam" id="2.80.10.50:FF:000056">
    <property type="entry name" value="Glucan 1,3-beta-glucosidase A"/>
    <property type="match status" value="1"/>
</dbReference>
<dbReference type="GO" id="GO:0016477">
    <property type="term" value="P:cell migration"/>
    <property type="evidence" value="ECO:0007669"/>
    <property type="project" value="TreeGrafter"/>
</dbReference>
<dbReference type="InterPro" id="IPR008999">
    <property type="entry name" value="Actin-crosslinking"/>
</dbReference>
<feature type="chain" id="PRO_5043968483" description="DUF7910 domain-containing protein" evidence="1">
    <location>
        <begin position="21"/>
        <end position="206"/>
    </location>
</feature>
<dbReference type="GO" id="GO:0005737">
    <property type="term" value="C:cytoplasm"/>
    <property type="evidence" value="ECO:0007669"/>
    <property type="project" value="TreeGrafter"/>
</dbReference>